<evidence type="ECO:0000259" key="5">
    <source>
        <dbReference type="Pfam" id="PF25967"/>
    </source>
</evidence>
<dbReference type="Gene3D" id="1.10.287.470">
    <property type="entry name" value="Helix hairpin bin"/>
    <property type="match status" value="1"/>
</dbReference>
<dbReference type="Gene3D" id="2.40.420.20">
    <property type="match status" value="1"/>
</dbReference>
<dbReference type="PANTHER" id="PTHR30469:SF33">
    <property type="entry name" value="SLR1207 PROTEIN"/>
    <property type="match status" value="1"/>
</dbReference>
<dbReference type="GO" id="GO:0015562">
    <property type="term" value="F:efflux transmembrane transporter activity"/>
    <property type="evidence" value="ECO:0007669"/>
    <property type="project" value="TreeGrafter"/>
</dbReference>
<sequence length="465" mass="48882">MKKGRPKRILLALVAAAAAMLAFSGCSKPDDVAASAKISTQEVKLGNLVVGSYADGRVAMSSVNLSFEISGKLTEVRAVTGQTVQAGELLAVLDEEELNDAVESAKRDLDKARAAYNDAVSSRKYSLSSEKIKLDSLYSKYQAPFDDVELKEALDAANVRLEEKTAELLYATAAYDEAIAAGAAGPELAEAEKQVEAAENAKLSAEASLASAQKAYDSAYAKYLAEKASAKENYDLQKIRYDSIAASSLSITNAEYGVSTAEAKLDAAYANLEKARLYAPISGKVVLVNGKAGDFVSGRTGDSSGTSAASSFITITDTSVMSITASINEGDISDLEAGQSIRANIEAIGLIGLEGKVTGLGAVPKIDNSGIVSYTVTAVLDKPNERIFDGMSAFVTFIKKEKTNVLLISNKAIFIEEGKQYVQVRKADGTIEKRPITAGLSNGSQSEVIEGLEAGETVVTSGIVK</sequence>
<dbReference type="PANTHER" id="PTHR30469">
    <property type="entry name" value="MULTIDRUG RESISTANCE PROTEIN MDTA"/>
    <property type="match status" value="1"/>
</dbReference>
<dbReference type="SUPFAM" id="SSF111369">
    <property type="entry name" value="HlyD-like secretion proteins"/>
    <property type="match status" value="2"/>
</dbReference>
<comment type="caution">
    <text evidence="6">The sequence shown here is derived from an EMBL/GenBank/DDBJ whole genome shotgun (WGS) entry which is preliminary data.</text>
</comment>
<keyword evidence="3" id="KW-0732">Signal</keyword>
<dbReference type="Pfam" id="PF25917">
    <property type="entry name" value="BSH_RND"/>
    <property type="match status" value="1"/>
</dbReference>
<evidence type="ECO:0000259" key="4">
    <source>
        <dbReference type="Pfam" id="PF25917"/>
    </source>
</evidence>
<dbReference type="InterPro" id="IPR058625">
    <property type="entry name" value="MdtA-like_BSH"/>
</dbReference>
<dbReference type="eggNOG" id="COG0845">
    <property type="taxonomic scope" value="Bacteria"/>
</dbReference>
<gene>
    <name evidence="6" type="ORF">T472_0207615</name>
</gene>
<protein>
    <submittedName>
        <fullName evidence="6">Uncharacterized protein</fullName>
    </submittedName>
</protein>
<dbReference type="InterPro" id="IPR058627">
    <property type="entry name" value="MdtA-like_C"/>
</dbReference>
<dbReference type="Gene3D" id="2.40.50.100">
    <property type="match status" value="1"/>
</dbReference>
<feature type="coiled-coil region" evidence="2">
    <location>
        <begin position="95"/>
        <end position="122"/>
    </location>
</feature>
<dbReference type="Proteomes" id="UP000017747">
    <property type="component" value="Unassembled WGS sequence"/>
</dbReference>
<evidence type="ECO:0000256" key="3">
    <source>
        <dbReference type="SAM" id="SignalP"/>
    </source>
</evidence>
<accession>V7I7H3</accession>
<dbReference type="InterPro" id="IPR006311">
    <property type="entry name" value="TAT_signal"/>
</dbReference>
<evidence type="ECO:0000313" key="6">
    <source>
        <dbReference type="EMBL" id="ETA81179.1"/>
    </source>
</evidence>
<dbReference type="PATRIC" id="fig|994573.3.peg.1413"/>
<evidence type="ECO:0000313" key="7">
    <source>
        <dbReference type="Proteomes" id="UP000017747"/>
    </source>
</evidence>
<keyword evidence="1" id="KW-0813">Transport</keyword>
<dbReference type="Gene3D" id="2.40.30.170">
    <property type="match status" value="1"/>
</dbReference>
<reference evidence="6 7" key="1">
    <citation type="journal article" date="2014" name="Genome Announc.">
        <title>Genome Sequence of Youngiibacter fragilis, the Type Strain of the Genus Youngiibacter.</title>
        <authorList>
            <person name="Wawrik C.B."/>
            <person name="Callaghan A.V."/>
            <person name="Stamps B.W."/>
            <person name="Wawrik B."/>
        </authorList>
    </citation>
    <scope>NUCLEOTIDE SEQUENCE [LARGE SCALE GENOMIC DNA]</scope>
    <source>
        <strain evidence="6 7">232.1</strain>
    </source>
</reference>
<evidence type="ECO:0000256" key="1">
    <source>
        <dbReference type="ARBA" id="ARBA00022448"/>
    </source>
</evidence>
<keyword evidence="2" id="KW-0175">Coiled coil</keyword>
<feature type="domain" description="Multidrug resistance protein MdtA-like C-terminal permuted SH3" evidence="5">
    <location>
        <begin position="404"/>
        <end position="463"/>
    </location>
</feature>
<keyword evidence="7" id="KW-1185">Reference proteome</keyword>
<dbReference type="GO" id="GO:1990281">
    <property type="term" value="C:efflux pump complex"/>
    <property type="evidence" value="ECO:0007669"/>
    <property type="project" value="TreeGrafter"/>
</dbReference>
<dbReference type="PROSITE" id="PS51257">
    <property type="entry name" value="PROKAR_LIPOPROTEIN"/>
    <property type="match status" value="1"/>
</dbReference>
<organism evidence="6 7">
    <name type="scientific">Youngiibacter fragilis 232.1</name>
    <dbReference type="NCBI Taxonomy" id="994573"/>
    <lineage>
        <taxon>Bacteria</taxon>
        <taxon>Bacillati</taxon>
        <taxon>Bacillota</taxon>
        <taxon>Clostridia</taxon>
        <taxon>Eubacteriales</taxon>
        <taxon>Clostridiaceae</taxon>
        <taxon>Youngiibacter</taxon>
    </lineage>
</organism>
<feature type="domain" description="Multidrug resistance protein MdtA-like barrel-sandwich hybrid" evidence="4">
    <location>
        <begin position="65"/>
        <end position="297"/>
    </location>
</feature>
<feature type="signal peptide" evidence="3">
    <location>
        <begin position="1"/>
        <end position="24"/>
    </location>
</feature>
<feature type="chain" id="PRO_5038542918" evidence="3">
    <location>
        <begin position="25"/>
        <end position="465"/>
    </location>
</feature>
<dbReference type="EMBL" id="AXUN02000146">
    <property type="protein sequence ID" value="ETA81179.1"/>
    <property type="molecule type" value="Genomic_DNA"/>
</dbReference>
<dbReference type="PROSITE" id="PS51318">
    <property type="entry name" value="TAT"/>
    <property type="match status" value="1"/>
</dbReference>
<feature type="coiled-coil region" evidence="2">
    <location>
        <begin position="188"/>
        <end position="215"/>
    </location>
</feature>
<dbReference type="Pfam" id="PF25967">
    <property type="entry name" value="RND-MFP_C"/>
    <property type="match status" value="1"/>
</dbReference>
<name>V7I7H3_9CLOT</name>
<proteinExistence type="predicted"/>
<evidence type="ECO:0000256" key="2">
    <source>
        <dbReference type="SAM" id="Coils"/>
    </source>
</evidence>
<dbReference type="STRING" id="994573.T472_0207615"/>
<dbReference type="AlphaFoldDB" id="V7I7H3"/>